<dbReference type="RefSeq" id="XP_001270343.1">
    <property type="nucleotide sequence ID" value="XM_001270342.1"/>
</dbReference>
<sequence length="795" mass="88385">MLSQSGHEPGTVGFRHFLELPVADSIRFVPAGKPRPPPELLHLSTLPAVEADYFLEHYHEPYSHCHDGTIHDRRKLITGEPIAWKKIGLRGISLKYLIDRLAALKKLRQEILYENTQRTILDAESMQELDKDLFINLLHPPSRHMLSDLDDRHGIKAGIKALTMILATPGAWIDFSLVEWRLRIGQLLWESPPHVDADFFNPSAGQKPMAHSVLEQKWFLVQMLLAAELLLRLDAVVGVGFVELSKDVHVAIRDIYHFDKLRTPKVDWDLVTVRRFLDSFDFSWSGPDPESMPNALSQSPSHEKGAGKGNEKAHHFSFFESITRRHSTPAVPRIEPEGQCKLVPNHIERQVHGLLMFAETIGWPTTASIKERLDLILQTGGSGQGIKDIFSTPVRNVLPEHYATILGNKDTCQTTSIRRLVALHCPPTDQSTLRIGGWMTRSWLSGFVPPGDVINHLLIATLVENDSEAMAKLGPIANLHGGFIYSGKSWWSQECIVGRVLSSLPGTRACMGWLGSTVTPRECHTLKTLDDTWLEVVVKEPPAAAGRPRINQGNKVSIDSTPLGRGSLTSDEFTLPLDAPYDRRSQVEVNFEALTFSTREPERQNQGPVTAARKATMSFKLVPASEGRSFDICWPLTYNVHFIASHACRLPPGQAACPHPASTGTDCHEQSLSPAQIFAQKHGRLPGHPLPKSYKHKFLALDRLPSPEDCVKAKPSAHAGSGTAVDEVLIVDARGSPEREVLARSWCASVGFNAIVGRTWRTCIACCIREARALGVEVVIRIGDDEIRQQHHLID</sequence>
<accession>A1CMY0</accession>
<dbReference type="EMBL" id="DS027058">
    <property type="protein sequence ID" value="EAW08917.1"/>
    <property type="molecule type" value="Genomic_DNA"/>
</dbReference>
<dbReference type="VEuPathDB" id="FungiDB:ACLA_098590"/>
<dbReference type="OMA" id="VFEVPNM"/>
<dbReference type="AlphaFoldDB" id="A1CMY0"/>
<name>A1CMY0_ASPCL</name>
<dbReference type="PANTHER" id="PTHR42345">
    <property type="entry name" value="TPR_REGION DOMAIN-CONTAINING PROTEIN"/>
    <property type="match status" value="1"/>
</dbReference>
<feature type="compositionally biased region" description="Basic and acidic residues" evidence="1">
    <location>
        <begin position="301"/>
        <end position="310"/>
    </location>
</feature>
<proteinExistence type="predicted"/>
<dbReference type="GeneID" id="4702356"/>
<evidence type="ECO:0000313" key="2">
    <source>
        <dbReference type="EMBL" id="EAW08917.1"/>
    </source>
</evidence>
<feature type="region of interest" description="Disordered" evidence="1">
    <location>
        <begin position="289"/>
        <end position="310"/>
    </location>
</feature>
<evidence type="ECO:0000256" key="1">
    <source>
        <dbReference type="SAM" id="MobiDB-lite"/>
    </source>
</evidence>
<dbReference type="PANTHER" id="PTHR42345:SF2">
    <property type="entry name" value="HELICASE-LIKE PROTEIN"/>
    <property type="match status" value="1"/>
</dbReference>
<dbReference type="eggNOG" id="ENOG502RJYG">
    <property type="taxonomic scope" value="Eukaryota"/>
</dbReference>
<reference evidence="2 3" key="1">
    <citation type="journal article" date="2008" name="PLoS Genet.">
        <title>Genomic islands in the pathogenic filamentous fungus Aspergillus fumigatus.</title>
        <authorList>
            <person name="Fedorova N.D."/>
            <person name="Khaldi N."/>
            <person name="Joardar V.S."/>
            <person name="Maiti R."/>
            <person name="Amedeo P."/>
            <person name="Anderson M.J."/>
            <person name="Crabtree J."/>
            <person name="Silva J.C."/>
            <person name="Badger J.H."/>
            <person name="Albarraq A."/>
            <person name="Angiuoli S."/>
            <person name="Bussey H."/>
            <person name="Bowyer P."/>
            <person name="Cotty P.J."/>
            <person name="Dyer P.S."/>
            <person name="Egan A."/>
            <person name="Galens K."/>
            <person name="Fraser-Liggett C.M."/>
            <person name="Haas B.J."/>
            <person name="Inman J.M."/>
            <person name="Kent R."/>
            <person name="Lemieux S."/>
            <person name="Malavazi I."/>
            <person name="Orvis J."/>
            <person name="Roemer T."/>
            <person name="Ronning C.M."/>
            <person name="Sundaram J.P."/>
            <person name="Sutton G."/>
            <person name="Turner G."/>
            <person name="Venter J.C."/>
            <person name="White O.R."/>
            <person name="Whitty B.R."/>
            <person name="Youngman P."/>
            <person name="Wolfe K.H."/>
            <person name="Goldman G.H."/>
            <person name="Wortman J.R."/>
            <person name="Jiang B."/>
            <person name="Denning D.W."/>
            <person name="Nierman W.C."/>
        </authorList>
    </citation>
    <scope>NUCLEOTIDE SEQUENCE [LARGE SCALE GENOMIC DNA]</scope>
    <source>
        <strain evidence="3">ATCC 1007 / CBS 513.65 / DSM 816 / NCTC 3887 / NRRL 1</strain>
    </source>
</reference>
<dbReference type="Proteomes" id="UP000006701">
    <property type="component" value="Unassembled WGS sequence"/>
</dbReference>
<dbReference type="STRING" id="344612.A1CMY0"/>
<organism evidence="2 3">
    <name type="scientific">Aspergillus clavatus (strain ATCC 1007 / CBS 513.65 / DSM 816 / NCTC 3887 / NRRL 1 / QM 1276 / 107)</name>
    <dbReference type="NCBI Taxonomy" id="344612"/>
    <lineage>
        <taxon>Eukaryota</taxon>
        <taxon>Fungi</taxon>
        <taxon>Dikarya</taxon>
        <taxon>Ascomycota</taxon>
        <taxon>Pezizomycotina</taxon>
        <taxon>Eurotiomycetes</taxon>
        <taxon>Eurotiomycetidae</taxon>
        <taxon>Eurotiales</taxon>
        <taxon>Aspergillaceae</taxon>
        <taxon>Aspergillus</taxon>
        <taxon>Aspergillus subgen. Fumigati</taxon>
    </lineage>
</organism>
<evidence type="ECO:0000313" key="3">
    <source>
        <dbReference type="Proteomes" id="UP000006701"/>
    </source>
</evidence>
<dbReference type="KEGG" id="act:ACLA_098590"/>
<dbReference type="HOGENOM" id="CLU_003431_0_0_1"/>
<dbReference type="OrthoDB" id="20872at2759"/>
<protein>
    <submittedName>
        <fullName evidence="2">Uncharacterized protein</fullName>
    </submittedName>
</protein>
<keyword evidence="3" id="KW-1185">Reference proteome</keyword>
<gene>
    <name evidence="2" type="ORF">ACLA_098590</name>
</gene>